<sequence length="104" mass="10701">MRAIGLVLFALCLGFLATPALADSARASCGDLYCTITCNGTKAEARCEGGGTGAPVCACETKGTMGGYVKIKCQSATKEAYCEANERPGGNCKGGVHALCTKWR</sequence>
<dbReference type="AlphaFoldDB" id="A0A1E3VIU3"/>
<protein>
    <submittedName>
        <fullName evidence="2">Uncharacterized protein</fullName>
    </submittedName>
</protein>
<dbReference type="Proteomes" id="UP000094472">
    <property type="component" value="Unassembled WGS sequence"/>
</dbReference>
<evidence type="ECO:0000256" key="1">
    <source>
        <dbReference type="SAM" id="SignalP"/>
    </source>
</evidence>
<keyword evidence="3" id="KW-1185">Reference proteome</keyword>
<comment type="caution">
    <text evidence="2">The sequence shown here is derived from an EMBL/GenBank/DDBJ whole genome shotgun (WGS) entry which is preliminary data.</text>
</comment>
<dbReference type="STRING" id="1774969.AUC69_04355"/>
<name>A0A1E3VIU3_9HYPH</name>
<feature type="signal peptide" evidence="1">
    <location>
        <begin position="1"/>
        <end position="22"/>
    </location>
</feature>
<organism evidence="2 3">
    <name type="scientific">Methyloceanibacter superfactus</name>
    <dbReference type="NCBI Taxonomy" id="1774969"/>
    <lineage>
        <taxon>Bacteria</taxon>
        <taxon>Pseudomonadati</taxon>
        <taxon>Pseudomonadota</taxon>
        <taxon>Alphaproteobacteria</taxon>
        <taxon>Hyphomicrobiales</taxon>
        <taxon>Hyphomicrobiaceae</taxon>
        <taxon>Methyloceanibacter</taxon>
    </lineage>
</organism>
<evidence type="ECO:0000313" key="3">
    <source>
        <dbReference type="Proteomes" id="UP000094472"/>
    </source>
</evidence>
<dbReference type="EMBL" id="LPWF01000038">
    <property type="protein sequence ID" value="ODR93438.1"/>
    <property type="molecule type" value="Genomic_DNA"/>
</dbReference>
<gene>
    <name evidence="2" type="ORF">AUC69_04355</name>
</gene>
<feature type="chain" id="PRO_5009138398" evidence="1">
    <location>
        <begin position="23"/>
        <end position="104"/>
    </location>
</feature>
<dbReference type="RefSeq" id="WP_069442972.1">
    <property type="nucleotide sequence ID" value="NZ_LPWF01000038.1"/>
</dbReference>
<accession>A0A1E3VIU3</accession>
<proteinExistence type="predicted"/>
<evidence type="ECO:0000313" key="2">
    <source>
        <dbReference type="EMBL" id="ODR93438.1"/>
    </source>
</evidence>
<keyword evidence="1" id="KW-0732">Signal</keyword>
<reference evidence="2 3" key="1">
    <citation type="journal article" date="2016" name="Environ. Microbiol.">
        <title>New Methyloceanibacter diversity from North Sea sediments includes methanotroph containing solely the soluble methane monooxygenase.</title>
        <authorList>
            <person name="Vekeman B."/>
            <person name="Kerckhof F.M."/>
            <person name="Cremers G."/>
            <person name="de Vos P."/>
            <person name="Vandamme P."/>
            <person name="Boon N."/>
            <person name="Op den Camp H.J."/>
            <person name="Heylen K."/>
        </authorList>
    </citation>
    <scope>NUCLEOTIDE SEQUENCE [LARGE SCALE GENOMIC DNA]</scope>
    <source>
        <strain evidence="2 3">R-67175</strain>
    </source>
</reference>